<dbReference type="GO" id="GO:0045216">
    <property type="term" value="P:cell-cell junction organization"/>
    <property type="evidence" value="ECO:0007669"/>
    <property type="project" value="InterPro"/>
</dbReference>
<evidence type="ECO:0000256" key="3">
    <source>
        <dbReference type="ARBA" id="ARBA00022833"/>
    </source>
</evidence>
<feature type="compositionally biased region" description="Low complexity" evidence="5">
    <location>
        <begin position="1165"/>
        <end position="1174"/>
    </location>
</feature>
<keyword evidence="2 4" id="KW-0863">Zinc-finger</keyword>
<dbReference type="PANTHER" id="PTHR21517">
    <property type="entry name" value="APICAL JUNCTION COMPONENT 1 HOMOLOG"/>
    <property type="match status" value="1"/>
</dbReference>
<feature type="compositionally biased region" description="Basic and acidic residues" evidence="5">
    <location>
        <begin position="1175"/>
        <end position="1193"/>
    </location>
</feature>
<feature type="domain" description="MYND-type" evidence="7">
    <location>
        <begin position="1639"/>
        <end position="1682"/>
    </location>
</feature>
<keyword evidence="6" id="KW-1133">Transmembrane helix</keyword>
<evidence type="ECO:0000256" key="4">
    <source>
        <dbReference type="PROSITE-ProRule" id="PRU00134"/>
    </source>
</evidence>
<feature type="region of interest" description="Disordered" evidence="5">
    <location>
        <begin position="436"/>
        <end position="489"/>
    </location>
</feature>
<dbReference type="InterPro" id="IPR002893">
    <property type="entry name" value="Znf_MYND"/>
</dbReference>
<feature type="region of interest" description="Disordered" evidence="5">
    <location>
        <begin position="1799"/>
        <end position="1854"/>
    </location>
</feature>
<proteinExistence type="evidence at transcript level"/>
<feature type="compositionally biased region" description="Polar residues" evidence="5">
    <location>
        <begin position="469"/>
        <end position="489"/>
    </location>
</feature>
<protein>
    <recommendedName>
        <fullName evidence="7">MYND-type domain-containing protein</fullName>
    </recommendedName>
</protein>
<feature type="region of interest" description="Disordered" evidence="5">
    <location>
        <begin position="386"/>
        <end position="423"/>
    </location>
</feature>
<feature type="transmembrane region" description="Helical" evidence="6">
    <location>
        <begin position="20"/>
        <end position="41"/>
    </location>
</feature>
<keyword evidence="6" id="KW-0472">Membrane</keyword>
<dbReference type="InterPro" id="IPR038825">
    <property type="entry name" value="Apical_junction"/>
</dbReference>
<reference evidence="8" key="1">
    <citation type="journal article" date="2011" name="Genome Res.">
        <title>Deep small RNA sequencing from the nematode Ascaris reveals conservation, functional diversification, and novel developmental profiles.</title>
        <authorList>
            <person name="Wang J."/>
            <person name="Czech B."/>
            <person name="Crunk A."/>
            <person name="Wallace A."/>
            <person name="Mitreva M."/>
            <person name="Hannon G.J."/>
            <person name="Davis R.E."/>
        </authorList>
    </citation>
    <scope>NUCLEOTIDE SEQUENCE</scope>
</reference>
<dbReference type="InterPro" id="IPR058586">
    <property type="entry name" value="Ajm-1"/>
</dbReference>
<evidence type="ECO:0000256" key="2">
    <source>
        <dbReference type="ARBA" id="ARBA00022771"/>
    </source>
</evidence>
<keyword evidence="3" id="KW-0862">Zinc</keyword>
<feature type="compositionally biased region" description="Low complexity" evidence="5">
    <location>
        <begin position="1400"/>
        <end position="1417"/>
    </location>
</feature>
<feature type="compositionally biased region" description="Basic and acidic residues" evidence="5">
    <location>
        <begin position="801"/>
        <end position="812"/>
    </location>
</feature>
<feature type="region of interest" description="Disordered" evidence="5">
    <location>
        <begin position="854"/>
        <end position="926"/>
    </location>
</feature>
<feature type="region of interest" description="Disordered" evidence="5">
    <location>
        <begin position="991"/>
        <end position="1015"/>
    </location>
</feature>
<feature type="region of interest" description="Disordered" evidence="5">
    <location>
        <begin position="1382"/>
        <end position="1437"/>
    </location>
</feature>
<evidence type="ECO:0000256" key="5">
    <source>
        <dbReference type="SAM" id="MobiDB-lite"/>
    </source>
</evidence>
<dbReference type="GO" id="GO:0005886">
    <property type="term" value="C:plasma membrane"/>
    <property type="evidence" value="ECO:0007669"/>
    <property type="project" value="TreeGrafter"/>
</dbReference>
<dbReference type="GO" id="GO:0008270">
    <property type="term" value="F:zinc ion binding"/>
    <property type="evidence" value="ECO:0007669"/>
    <property type="project" value="UniProtKB-KW"/>
</dbReference>
<keyword evidence="1" id="KW-0479">Metal-binding</keyword>
<name>F1KQB6_ASCSU</name>
<feature type="compositionally biased region" description="Polar residues" evidence="5">
    <location>
        <begin position="70"/>
        <end position="80"/>
    </location>
</feature>
<feature type="region of interest" description="Disordered" evidence="5">
    <location>
        <begin position="1137"/>
        <end position="1219"/>
    </location>
</feature>
<dbReference type="Pfam" id="PF26649">
    <property type="entry name" value="Ajm-1"/>
    <property type="match status" value="1"/>
</dbReference>
<feature type="region of interest" description="Disordered" evidence="5">
    <location>
        <begin position="739"/>
        <end position="761"/>
    </location>
</feature>
<dbReference type="GO" id="GO:0043296">
    <property type="term" value="C:apical junction complex"/>
    <property type="evidence" value="ECO:0007669"/>
    <property type="project" value="TreeGrafter"/>
</dbReference>
<keyword evidence="6" id="KW-0812">Transmembrane</keyword>
<evidence type="ECO:0000313" key="8">
    <source>
        <dbReference type="EMBL" id="ADY40070.1"/>
    </source>
</evidence>
<feature type="region of interest" description="Disordered" evidence="5">
    <location>
        <begin position="69"/>
        <end position="97"/>
    </location>
</feature>
<evidence type="ECO:0000256" key="1">
    <source>
        <dbReference type="ARBA" id="ARBA00022723"/>
    </source>
</evidence>
<feature type="region of interest" description="Disordered" evidence="5">
    <location>
        <begin position="787"/>
        <end position="812"/>
    </location>
</feature>
<evidence type="ECO:0000256" key="6">
    <source>
        <dbReference type="SAM" id="Phobius"/>
    </source>
</evidence>
<feature type="compositionally biased region" description="Pro residues" evidence="5">
    <location>
        <begin position="399"/>
        <end position="416"/>
    </location>
</feature>
<dbReference type="PANTHER" id="PTHR21517:SF3">
    <property type="entry name" value="APICAL JUNCTION COMPONENT 1 HOMOLOG"/>
    <property type="match status" value="1"/>
</dbReference>
<organism evidence="8">
    <name type="scientific">Ascaris suum</name>
    <name type="common">Pig roundworm</name>
    <name type="synonym">Ascaris lumbricoides</name>
    <dbReference type="NCBI Taxonomy" id="6253"/>
    <lineage>
        <taxon>Eukaryota</taxon>
        <taxon>Metazoa</taxon>
        <taxon>Ecdysozoa</taxon>
        <taxon>Nematoda</taxon>
        <taxon>Chromadorea</taxon>
        <taxon>Rhabditida</taxon>
        <taxon>Spirurina</taxon>
        <taxon>Ascaridomorpha</taxon>
        <taxon>Ascaridoidea</taxon>
        <taxon>Ascarididae</taxon>
        <taxon>Ascaris</taxon>
    </lineage>
</organism>
<accession>F1KQB6</accession>
<dbReference type="SUPFAM" id="SSF144232">
    <property type="entry name" value="HIT/MYND zinc finger-like"/>
    <property type="match status" value="1"/>
</dbReference>
<feature type="compositionally biased region" description="Low complexity" evidence="5">
    <location>
        <begin position="86"/>
        <end position="97"/>
    </location>
</feature>
<feature type="compositionally biased region" description="Polar residues" evidence="5">
    <location>
        <begin position="1809"/>
        <end position="1842"/>
    </location>
</feature>
<evidence type="ECO:0000259" key="7">
    <source>
        <dbReference type="PROSITE" id="PS50865"/>
    </source>
</evidence>
<sequence>MSVSDRPLVLTKSQQRSRPFTAFLDVAFSALIAILFAWRLLLFGEEEEDDVALMESSIESLTALLPTDTFPESTRNNATSPPCYGAPSTPSSAQSSAITLTSARIPALATPPVPELICCSDRYAHLSEQYLQSIPEEESDDLCSQSSCSSRRAPTVIPAHSPFTELSPHRETPPPPVPSVDTQPVPFDQLAHTLRSIDSDTDSSLESTDKCCCKTDNAHHLPFIKPSSNEMESADRDRDQYEILVERLLDTISPTEERCSLNSVSISFDQSRDSVLDVSVCSNPIDESAIMEKSLADNTRMGINNVRQPAKDEQLSPALHIAAHSTPIPQTVARATTIPLLTSASGKETSNAIHSVPISNDCAMQLDLERSIRRFARYGQVYADSPKSHIHVEQKPLGTPSPPHEPPPPPPQPPLVPLVSPSSSLHSWQKNYRSRITDLRESNMSRDDYDTRSEPRSRSTMRDIPVQRGITSLPPSSATTVEYRSSSTPWNDNYQQQEYYRKEVMTRTYITRSTEALSAPPLSRSSPVLIERERYPSTDRYYPSTREERTVDYNYKYTKNIEDEERRIRDEQDRRRAEEDERRRREEEERRLWEIREKEYNERMRRERERKHRELESERLIRERLELERLEKEREAREQAEMQRRAEWERLEKERRALEERELEKRRALEKERLERQKLEEEQKERERMERERLERERERLEREKAEKERQERERIERERIEMERLEIERIERIKRERQERERIEREKEKEEAERRERERLEQERLAREKMELLRIEQELIEAQRREAEMREAERIEEENREARRREQERRDAELLAEMQRKAEEREAQRRLAERLEKERIENLRKEQERLELERQEADRRERQRMEEERRERREQERLEDERKERERQEAERREAERRERERREALRRERERQLEEEAEREKLAELERAAQERRAARLAEMQRDEQRIALERKAQEMKEMERIETERREKERLEEERRLAELRELEKRNAELRDKERREAREREAARRLEDRRSRDKLDQIAREIEEKEKMEAEKRRLLAQLDSNDKRREMLTSRETLEKLTKAPYYSKENLSQPFGSRENLGEVTTKVERQVIERVDRTYWSDEPRQRSTSVDLPSDVGLTSLRERIYHPRKTLDEDDFTRGSSRRTSRYRSKLEKARKEFLSTDTSPTSDPLSDRFQHASEDVQRPRPEYRGPLLQKFNSGDFTTKPDVDLRSYPRVGPSPYDEEYRRLMAKAQRNWAAYRQRMSQPNLYSRTRGWSTCYLETNLDTGVRDLASTHRQVEETNLDDVHRSGSVIDYARRSRRDVTDGETSHVRSKSADYLMDSKMREESAPPENELQKFGEKTPNISEHELRFRKSTEKLHVPDWYRERKCTKATDLDVSLDTNSSEPGTSLPGHGTTTQTSVYTTQYTSSYATRIEPPSLTQGQSSYSSDRYRYDSEPEPIIQTPASDSVSLPYGMFDKYKEEIEEMRRSRSSLHQLAIDDRKADEDFTAIRASNTQSATTVQKSLISAGSGKQLPGYTVTDVPSDWNVSGDRHSRVIEVADTFVGTKEKGESTLRYGGRVTIEEVLDSIFQQTKPSFTASSNLADTSLPQIEGDETNIDGPGIYTKNSMLMEQVIRDPAEAENLLKHERLFVRCVHCHKTKELAAARMQYISCKHCYTYYCDRRCRQWDWDRHKERCSFARINTLCKDVIMKVREDAEAQWFMSKIAREGYTARGRGSVNLRLSSAHLAQRYVTEGWSALAHIDLGQLLFYYTVTALVEERKEPSLIALCRKYDPNDKFILSVSIIADIEQCPQTPPPEPVVHQSATPLTMPDPQTGTIISPTSEPTIQQQHSSFSPSDEFRTAVPTEV</sequence>
<dbReference type="EMBL" id="JI164151">
    <property type="protein sequence ID" value="ADY40070.1"/>
    <property type="molecule type" value="mRNA"/>
</dbReference>
<feature type="region of interest" description="Disordered" evidence="5">
    <location>
        <begin position="679"/>
        <end position="715"/>
    </location>
</feature>
<dbReference type="PROSITE" id="PS50865">
    <property type="entry name" value="ZF_MYND_2"/>
    <property type="match status" value="1"/>
</dbReference>
<feature type="compositionally biased region" description="Basic and acidic residues" evidence="5">
    <location>
        <begin position="1154"/>
        <end position="1164"/>
    </location>
</feature>
<feature type="compositionally biased region" description="Basic and acidic residues" evidence="5">
    <location>
        <begin position="436"/>
        <end position="461"/>
    </location>
</feature>